<dbReference type="Gene3D" id="3.40.640.10">
    <property type="entry name" value="Type I PLP-dependent aspartate aminotransferase-like (Major domain)"/>
    <property type="match status" value="1"/>
</dbReference>
<dbReference type="AlphaFoldDB" id="A0A844FWY3"/>
<dbReference type="SUPFAM" id="SSF53383">
    <property type="entry name" value="PLP-dependent transferases"/>
    <property type="match status" value="1"/>
</dbReference>
<dbReference type="InterPro" id="IPR015421">
    <property type="entry name" value="PyrdxlP-dep_Trfase_major"/>
</dbReference>
<proteinExistence type="predicted"/>
<dbReference type="RefSeq" id="WP_154518827.1">
    <property type="nucleotide sequence ID" value="NZ_VUNM01000050.1"/>
</dbReference>
<dbReference type="InterPro" id="IPR015424">
    <property type="entry name" value="PyrdxlP-dep_Trfase"/>
</dbReference>
<comment type="caution">
    <text evidence="1">The sequence shown here is derived from an EMBL/GenBank/DDBJ whole genome shotgun (WGS) entry which is preliminary data.</text>
</comment>
<accession>A0A844FWY3</accession>
<keyword evidence="2" id="KW-1185">Reference proteome</keyword>
<sequence>MLIQIDLAQYINSGKHQKHLNTMRAYFRKKHDKIIKYLKNDFPNEVRLYGMGGGMYFVMGIKTKLTQKEIIKIFKKHDVGVSNKGILERFYTMSKKSGHHWIWRNYLERVR</sequence>
<evidence type="ECO:0000313" key="2">
    <source>
        <dbReference type="Proteomes" id="UP000442619"/>
    </source>
</evidence>
<reference evidence="1 2" key="1">
    <citation type="submission" date="2019-08" db="EMBL/GenBank/DDBJ databases">
        <title>In-depth cultivation of the pig gut microbiome towards novel bacterial diversity and tailored functional studies.</title>
        <authorList>
            <person name="Wylensek D."/>
            <person name="Hitch T.C.A."/>
            <person name="Clavel T."/>
        </authorList>
    </citation>
    <scope>NUCLEOTIDE SEQUENCE [LARGE SCALE GENOMIC DNA]</scope>
    <source>
        <strain evidence="1 2">CA-Schmier-601-WT-3</strain>
    </source>
</reference>
<organism evidence="1 2">
    <name type="scientific">Sharpea porci</name>
    <dbReference type="NCBI Taxonomy" id="2652286"/>
    <lineage>
        <taxon>Bacteria</taxon>
        <taxon>Bacillati</taxon>
        <taxon>Bacillota</taxon>
        <taxon>Erysipelotrichia</taxon>
        <taxon>Erysipelotrichales</taxon>
        <taxon>Coprobacillaceae</taxon>
        <taxon>Sharpea</taxon>
    </lineage>
</organism>
<gene>
    <name evidence="1" type="ORF">FYJ79_11955</name>
</gene>
<name>A0A844FWY3_9FIRM</name>
<evidence type="ECO:0000313" key="1">
    <source>
        <dbReference type="EMBL" id="MST90264.1"/>
    </source>
</evidence>
<protein>
    <submittedName>
        <fullName evidence="1">Uncharacterized protein</fullName>
    </submittedName>
</protein>
<dbReference type="Proteomes" id="UP000442619">
    <property type="component" value="Unassembled WGS sequence"/>
</dbReference>
<dbReference type="EMBL" id="VUNM01000050">
    <property type="protein sequence ID" value="MST90264.1"/>
    <property type="molecule type" value="Genomic_DNA"/>
</dbReference>